<gene>
    <name evidence="1" type="ORF">ACS15_1178</name>
</gene>
<dbReference type="KEGG" id="rin:ACS15_1178"/>
<evidence type="ECO:0000313" key="1">
    <source>
        <dbReference type="EMBL" id="ANH72223.1"/>
    </source>
</evidence>
<proteinExistence type="predicted"/>
<organism evidence="1 2">
    <name type="scientific">Ralstonia insidiosa</name>
    <dbReference type="NCBI Taxonomy" id="190721"/>
    <lineage>
        <taxon>Bacteria</taxon>
        <taxon>Pseudomonadati</taxon>
        <taxon>Pseudomonadota</taxon>
        <taxon>Betaproteobacteria</taxon>
        <taxon>Burkholderiales</taxon>
        <taxon>Burkholderiaceae</taxon>
        <taxon>Ralstonia</taxon>
    </lineage>
</organism>
<name>A0AAC9BDQ9_9RALS</name>
<reference evidence="1 2" key="1">
    <citation type="submission" date="2015-09" db="EMBL/GenBank/DDBJ databases">
        <authorList>
            <person name="Xu Y."/>
            <person name="Nagy A."/>
            <person name="Liu N.T."/>
            <person name="Nou X."/>
        </authorList>
    </citation>
    <scope>NUCLEOTIDE SEQUENCE [LARGE SCALE GENOMIC DNA]</scope>
    <source>
        <strain evidence="1 2">FC1138</strain>
    </source>
</reference>
<evidence type="ECO:0000313" key="2">
    <source>
        <dbReference type="Proteomes" id="UP000077927"/>
    </source>
</evidence>
<accession>A0AAC9BDQ9</accession>
<protein>
    <submittedName>
        <fullName evidence="1">Uncharacterized protein</fullName>
    </submittedName>
</protein>
<dbReference type="AlphaFoldDB" id="A0AAC9BDQ9"/>
<sequence length="47" mass="5349">MGSDRLCHPVHCTPDVTGERGFRHFTKARPGNLRATKNPARFPRRGF</sequence>
<dbReference type="EMBL" id="CP012605">
    <property type="protein sequence ID" value="ANH72223.1"/>
    <property type="molecule type" value="Genomic_DNA"/>
</dbReference>
<dbReference type="Proteomes" id="UP000077927">
    <property type="component" value="Chromosome 1"/>
</dbReference>